<dbReference type="AlphaFoldDB" id="A0A4Y9R1W5"/>
<dbReference type="EMBL" id="SPQZ01000003">
    <property type="protein sequence ID" value="TFV98330.1"/>
    <property type="molecule type" value="Genomic_DNA"/>
</dbReference>
<keyword evidence="2" id="KW-0812">Transmembrane</keyword>
<comment type="caution">
    <text evidence="3">The sequence shown here is derived from an EMBL/GenBank/DDBJ whole genome shotgun (WGS) entry which is preliminary data.</text>
</comment>
<evidence type="ECO:0000313" key="3">
    <source>
        <dbReference type="EMBL" id="TFV98330.1"/>
    </source>
</evidence>
<feature type="transmembrane region" description="Helical" evidence="2">
    <location>
        <begin position="81"/>
        <end position="100"/>
    </location>
</feature>
<evidence type="ECO:0000313" key="4">
    <source>
        <dbReference type="Proteomes" id="UP000298127"/>
    </source>
</evidence>
<keyword evidence="2" id="KW-1133">Transmembrane helix</keyword>
<protein>
    <submittedName>
        <fullName evidence="3">Uncharacterized protein</fullName>
    </submittedName>
</protein>
<reference evidence="3 4" key="1">
    <citation type="journal article" date="2018" name="J. Microbiol.">
        <title>Leifsonia flava sp. nov., a novel actinobacterium isolated from the rhizosphere of Aquilegia viridiflora.</title>
        <authorList>
            <person name="Cai Y."/>
            <person name="Tao W.Z."/>
            <person name="Ma Y.J."/>
            <person name="Cheng J."/>
            <person name="Zhang M.Y."/>
            <person name="Zhang Y.X."/>
        </authorList>
    </citation>
    <scope>NUCLEOTIDE SEQUENCE [LARGE SCALE GENOMIC DNA]</scope>
    <source>
        <strain evidence="3 4">SYP-B2174</strain>
    </source>
</reference>
<accession>A0A4Y9R1W5</accession>
<feature type="region of interest" description="Disordered" evidence="1">
    <location>
        <begin position="46"/>
        <end position="65"/>
    </location>
</feature>
<keyword evidence="4" id="KW-1185">Reference proteome</keyword>
<organism evidence="3 4">
    <name type="scientific">Orlajensenia leifsoniae</name>
    <dbReference type="NCBI Taxonomy" id="2561933"/>
    <lineage>
        <taxon>Bacteria</taxon>
        <taxon>Bacillati</taxon>
        <taxon>Actinomycetota</taxon>
        <taxon>Actinomycetes</taxon>
        <taxon>Micrococcales</taxon>
        <taxon>Microbacteriaceae</taxon>
        <taxon>Orlajensenia</taxon>
    </lineage>
</organism>
<dbReference type="RefSeq" id="WP_135120311.1">
    <property type="nucleotide sequence ID" value="NZ_SPQZ01000003.1"/>
</dbReference>
<evidence type="ECO:0000256" key="2">
    <source>
        <dbReference type="SAM" id="Phobius"/>
    </source>
</evidence>
<proteinExistence type="predicted"/>
<sequence length="237" mass="24676">MESADREEHIRRLQRTLYSADAVTDAARDSALDELRALEAEQAAADDAVATNAAPAPAPEPAASGTVVAVDPARDGRRRGILMAGVGAAAALVIGVAIGVTSSGTITDIVSGALGATPTPEPSAAAMAFARAQAPVDIPDIPLGDRFVASSFRQLLEAGLDTLYLARDVDDDICLIVVIQTQDFAATCTPEADLDASGLQLRWQSMTPYRDLPGQPNVSDFAFTWHPDGTSSMEASN</sequence>
<keyword evidence="2" id="KW-0472">Membrane</keyword>
<dbReference type="Proteomes" id="UP000298127">
    <property type="component" value="Unassembled WGS sequence"/>
</dbReference>
<gene>
    <name evidence="3" type="ORF">E4M00_10005</name>
</gene>
<evidence type="ECO:0000256" key="1">
    <source>
        <dbReference type="SAM" id="MobiDB-lite"/>
    </source>
</evidence>
<name>A0A4Y9R1W5_9MICO</name>
<feature type="compositionally biased region" description="Low complexity" evidence="1">
    <location>
        <begin position="46"/>
        <end position="55"/>
    </location>
</feature>